<dbReference type="EMBL" id="NCVQ01000005">
    <property type="protein sequence ID" value="PWZ25661.1"/>
    <property type="molecule type" value="Genomic_DNA"/>
</dbReference>
<comment type="caution">
    <text evidence="1">The sequence shown here is derived from an EMBL/GenBank/DDBJ whole genome shotgun (WGS) entry which is preliminary data.</text>
</comment>
<evidence type="ECO:0000313" key="2">
    <source>
        <dbReference type="Proteomes" id="UP000251960"/>
    </source>
</evidence>
<accession>A0A3L6F043</accession>
<proteinExistence type="predicted"/>
<dbReference type="AlphaFoldDB" id="A0A3L6F043"/>
<protein>
    <submittedName>
        <fullName evidence="1">Uncharacterized protein</fullName>
    </submittedName>
</protein>
<sequence>MLPPVISSVATYWSLRVAVGVRRDLGWPPESSGRIKRLWCSRQFLSVDGEGAVSRIVADRNASIGIVGENSSPQFIFASA</sequence>
<dbReference type="Proteomes" id="UP000251960">
    <property type="component" value="Chromosome 4"/>
</dbReference>
<organism evidence="1 2">
    <name type="scientific">Zea mays</name>
    <name type="common">Maize</name>
    <dbReference type="NCBI Taxonomy" id="4577"/>
    <lineage>
        <taxon>Eukaryota</taxon>
        <taxon>Viridiplantae</taxon>
        <taxon>Streptophyta</taxon>
        <taxon>Embryophyta</taxon>
        <taxon>Tracheophyta</taxon>
        <taxon>Spermatophyta</taxon>
        <taxon>Magnoliopsida</taxon>
        <taxon>Liliopsida</taxon>
        <taxon>Poales</taxon>
        <taxon>Poaceae</taxon>
        <taxon>PACMAD clade</taxon>
        <taxon>Panicoideae</taxon>
        <taxon>Andropogonodae</taxon>
        <taxon>Andropogoneae</taxon>
        <taxon>Tripsacinae</taxon>
        <taxon>Zea</taxon>
    </lineage>
</organism>
<name>A0A3L6F043_MAIZE</name>
<reference evidence="1 2" key="1">
    <citation type="journal article" date="2018" name="Nat. Genet.">
        <title>Extensive intraspecific gene order and gene structural variations between Mo17 and other maize genomes.</title>
        <authorList>
            <person name="Sun S."/>
            <person name="Zhou Y."/>
            <person name="Chen J."/>
            <person name="Shi J."/>
            <person name="Zhao H."/>
            <person name="Zhao H."/>
            <person name="Song W."/>
            <person name="Zhang M."/>
            <person name="Cui Y."/>
            <person name="Dong X."/>
            <person name="Liu H."/>
            <person name="Ma X."/>
            <person name="Jiao Y."/>
            <person name="Wang B."/>
            <person name="Wei X."/>
            <person name="Stein J.C."/>
            <person name="Glaubitz J.C."/>
            <person name="Lu F."/>
            <person name="Yu G."/>
            <person name="Liang C."/>
            <person name="Fengler K."/>
            <person name="Li B."/>
            <person name="Rafalski A."/>
            <person name="Schnable P.S."/>
            <person name="Ware D.H."/>
            <person name="Buckler E.S."/>
            <person name="Lai J."/>
        </authorList>
    </citation>
    <scope>NUCLEOTIDE SEQUENCE [LARGE SCALE GENOMIC DNA]</scope>
    <source>
        <strain evidence="2">cv. Missouri 17</strain>
        <tissue evidence="1">Seedling</tissue>
    </source>
</reference>
<evidence type="ECO:0000313" key="1">
    <source>
        <dbReference type="EMBL" id="PWZ25661.1"/>
    </source>
</evidence>
<gene>
    <name evidence="1" type="ORF">Zm00014a_028267</name>
</gene>